<dbReference type="GO" id="GO:0005829">
    <property type="term" value="C:cytosol"/>
    <property type="evidence" value="ECO:0007669"/>
    <property type="project" value="TreeGrafter"/>
</dbReference>
<dbReference type="Pfam" id="PF07722">
    <property type="entry name" value="Peptidase_C26"/>
    <property type="match status" value="1"/>
</dbReference>
<dbReference type="InterPro" id="IPR029062">
    <property type="entry name" value="Class_I_gatase-like"/>
</dbReference>
<dbReference type="FunFam" id="3.40.50.880:FF:000030">
    <property type="entry name" value="Gamma-glutamyl-gamma-aminobutyrate hydrolase PuuD"/>
    <property type="match status" value="1"/>
</dbReference>
<proteinExistence type="predicted"/>
<name>A0A942T396_9BACI</name>
<evidence type="ECO:0000313" key="2">
    <source>
        <dbReference type="EMBL" id="MCH6264285.1"/>
    </source>
</evidence>
<sequence length="243" mass="26870">MHKKPIIGITGAYVNHNEYMEGVYVHHDYHKSIAANGGIPIVLPFINPELAVETLGLCDGIILSGGEDVDPKYYGQDPHRRLGPTTPERDLTEIAIAKYAIENNIPLLAICRGVQILNVALGGTLIQDISSQVKEPIQHTQKIDRSRDSHWVNISKDSKLFDMIGSERVRVNSLHHQALDTVAADLRVVAMASDGIIEAVEYIHPTTFTLGVQWHPESMASTNSVMNNLFVEFIKSSVKVPVF</sequence>
<reference evidence="1" key="1">
    <citation type="submission" date="2021-05" db="EMBL/GenBank/DDBJ databases">
        <title>Novel Bacillus species.</title>
        <authorList>
            <person name="Liu G."/>
        </authorList>
    </citation>
    <scope>NUCLEOTIDE SEQUENCE</scope>
    <source>
        <strain evidence="1 3">FJAT-50051</strain>
    </source>
</reference>
<dbReference type="GO" id="GO:0033969">
    <property type="term" value="F:gamma-glutamyl-gamma-aminobutyrate hydrolase activity"/>
    <property type="evidence" value="ECO:0007669"/>
    <property type="project" value="TreeGrafter"/>
</dbReference>
<dbReference type="PANTHER" id="PTHR43235">
    <property type="entry name" value="GLUTAMINE AMIDOTRANSFERASE PB2B2.05-RELATED"/>
    <property type="match status" value="1"/>
</dbReference>
<keyword evidence="1" id="KW-0378">Hydrolase</keyword>
<dbReference type="PANTHER" id="PTHR43235:SF1">
    <property type="entry name" value="GLUTAMINE AMIDOTRANSFERASE PB2B2.05-RELATED"/>
    <property type="match status" value="1"/>
</dbReference>
<gene>
    <name evidence="2" type="ORF">KHB02_001920</name>
    <name evidence="1" type="ORF">KHB02_29560</name>
</gene>
<dbReference type="EMBL" id="JAGYPE010000006">
    <property type="protein sequence ID" value="MBS4185535.1"/>
    <property type="molecule type" value="Genomic_DNA"/>
</dbReference>
<dbReference type="InterPro" id="IPR011697">
    <property type="entry name" value="Peptidase_C26"/>
</dbReference>
<dbReference type="GO" id="GO:0006598">
    <property type="term" value="P:polyamine catabolic process"/>
    <property type="evidence" value="ECO:0007669"/>
    <property type="project" value="TreeGrafter"/>
</dbReference>
<dbReference type="CDD" id="cd01745">
    <property type="entry name" value="GATase1_2"/>
    <property type="match status" value="1"/>
</dbReference>
<dbReference type="AlphaFoldDB" id="A0A942T396"/>
<dbReference type="RefSeq" id="WP_213145388.1">
    <property type="nucleotide sequence ID" value="NZ_JAGYPE020000002.1"/>
</dbReference>
<dbReference type="SUPFAM" id="SSF52317">
    <property type="entry name" value="Class I glutamine amidotransferase-like"/>
    <property type="match status" value="1"/>
</dbReference>
<dbReference type="EMBL" id="JAGYPE020000002">
    <property type="protein sequence ID" value="MCH6264285.1"/>
    <property type="molecule type" value="Genomic_DNA"/>
</dbReference>
<organism evidence="1">
    <name type="scientific">Neobacillus citreus</name>
    <dbReference type="NCBI Taxonomy" id="2833578"/>
    <lineage>
        <taxon>Bacteria</taxon>
        <taxon>Bacillati</taxon>
        <taxon>Bacillota</taxon>
        <taxon>Bacilli</taxon>
        <taxon>Bacillales</taxon>
        <taxon>Bacillaceae</taxon>
        <taxon>Neobacillus</taxon>
    </lineage>
</organism>
<keyword evidence="3" id="KW-1185">Reference proteome</keyword>
<dbReference type="InterPro" id="IPR044668">
    <property type="entry name" value="PuuD-like"/>
</dbReference>
<evidence type="ECO:0000313" key="3">
    <source>
        <dbReference type="Proteomes" id="UP000677265"/>
    </source>
</evidence>
<dbReference type="PROSITE" id="PS51273">
    <property type="entry name" value="GATASE_TYPE_1"/>
    <property type="match status" value="1"/>
</dbReference>
<dbReference type="Proteomes" id="UP000677265">
    <property type="component" value="Unassembled WGS sequence"/>
</dbReference>
<evidence type="ECO:0000313" key="1">
    <source>
        <dbReference type="EMBL" id="MBS4185535.1"/>
    </source>
</evidence>
<comment type="caution">
    <text evidence="1">The sequence shown here is derived from an EMBL/GenBank/DDBJ whole genome shotgun (WGS) entry which is preliminary data.</text>
</comment>
<accession>A0A942T396</accession>
<dbReference type="Gene3D" id="3.40.50.880">
    <property type="match status" value="1"/>
</dbReference>
<protein>
    <submittedName>
        <fullName evidence="1">Gamma-glutamyl-gamma-aminobutyrate hydrolase family protein</fullName>
    </submittedName>
</protein>